<evidence type="ECO:0000313" key="1">
    <source>
        <dbReference type="EMBL" id="KEQ94677.1"/>
    </source>
</evidence>
<dbReference type="HOGENOM" id="CLU_1030507_0_0_1"/>
<protein>
    <submittedName>
        <fullName evidence="1">Uncharacterized protein</fullName>
    </submittedName>
</protein>
<dbReference type="EMBL" id="KL584761">
    <property type="protein sequence ID" value="KEQ94677.1"/>
    <property type="molecule type" value="Genomic_DNA"/>
</dbReference>
<evidence type="ECO:0000313" key="2">
    <source>
        <dbReference type="Proteomes" id="UP000030641"/>
    </source>
</evidence>
<dbReference type="GeneID" id="25370765"/>
<sequence>MKDKDSVWNKPDPAAIKQLVEAHQLEAKQHGQASIVTSIPQVDKTEEIEAGLVNIPPSATTQAEVEQAQELPADVPAIPSDASEFAVLAVADIHEPALATSESTVVNAQENFPVKSAPKSGAFKDTPSSAQLLYAMGERQLSELKDSCPEEMQGPFQHLLGSADNLDMDADYQTWEATYRKETNKSTLDHPDDQVTLQEAQDALEKLQADKAAKKQMWIVLQMYARIEVKFLEDTRAKSADFGLRILALHDSFLQTEIELKERVNKFMDA</sequence>
<dbReference type="InParanoid" id="A0A074YKR9"/>
<organism evidence="1 2">
    <name type="scientific">Aureobasidium subglaciale (strain EXF-2481)</name>
    <name type="common">Aureobasidium pullulans var. subglaciale</name>
    <dbReference type="NCBI Taxonomy" id="1043005"/>
    <lineage>
        <taxon>Eukaryota</taxon>
        <taxon>Fungi</taxon>
        <taxon>Dikarya</taxon>
        <taxon>Ascomycota</taxon>
        <taxon>Pezizomycotina</taxon>
        <taxon>Dothideomycetes</taxon>
        <taxon>Dothideomycetidae</taxon>
        <taxon>Dothideales</taxon>
        <taxon>Saccotheciaceae</taxon>
        <taxon>Aureobasidium</taxon>
    </lineage>
</organism>
<dbReference type="RefSeq" id="XP_013343314.1">
    <property type="nucleotide sequence ID" value="XM_013487860.1"/>
</dbReference>
<gene>
    <name evidence="1" type="ORF">AUEXF2481DRAFT_697541</name>
</gene>
<dbReference type="Proteomes" id="UP000030641">
    <property type="component" value="Unassembled WGS sequence"/>
</dbReference>
<dbReference type="AlphaFoldDB" id="A0A074YKR9"/>
<accession>A0A074YKR9</accession>
<keyword evidence="2" id="KW-1185">Reference proteome</keyword>
<proteinExistence type="predicted"/>
<reference evidence="1 2" key="1">
    <citation type="journal article" date="2014" name="BMC Genomics">
        <title>Genome sequencing of four Aureobasidium pullulans varieties: biotechnological potential, stress tolerance, and description of new species.</title>
        <authorList>
            <person name="Gostin Ar C."/>
            <person name="Ohm R.A."/>
            <person name="Kogej T."/>
            <person name="Sonjak S."/>
            <person name="Turk M."/>
            <person name="Zajc J."/>
            <person name="Zalar P."/>
            <person name="Grube M."/>
            <person name="Sun H."/>
            <person name="Han J."/>
            <person name="Sharma A."/>
            <person name="Chiniquy J."/>
            <person name="Ngan C.Y."/>
            <person name="Lipzen A."/>
            <person name="Barry K."/>
            <person name="Grigoriev I.V."/>
            <person name="Gunde-Cimerman N."/>
        </authorList>
    </citation>
    <scope>NUCLEOTIDE SEQUENCE [LARGE SCALE GENOMIC DNA]</scope>
    <source>
        <strain evidence="1 2">EXF-2481</strain>
    </source>
</reference>
<dbReference type="OrthoDB" id="3898879at2759"/>
<name>A0A074YKR9_AURSE</name>